<name>A0ABQ9J2L7_9CUCU</name>
<dbReference type="PROSITE" id="PS00028">
    <property type="entry name" value="ZINC_FINGER_C2H2_1"/>
    <property type="match status" value="1"/>
</dbReference>
<dbReference type="SMART" id="SM00355">
    <property type="entry name" value="ZnF_C2H2"/>
    <property type="match status" value="2"/>
</dbReference>
<dbReference type="PROSITE" id="PS50157">
    <property type="entry name" value="ZINC_FINGER_C2H2_2"/>
    <property type="match status" value="1"/>
</dbReference>
<comment type="caution">
    <text evidence="3">The sequence shown here is derived from an EMBL/GenBank/DDBJ whole genome shotgun (WGS) entry which is preliminary data.</text>
</comment>
<dbReference type="EMBL" id="JAPWTJ010001442">
    <property type="protein sequence ID" value="KAJ8971715.1"/>
    <property type="molecule type" value="Genomic_DNA"/>
</dbReference>
<evidence type="ECO:0000313" key="4">
    <source>
        <dbReference type="Proteomes" id="UP001162164"/>
    </source>
</evidence>
<evidence type="ECO:0000313" key="3">
    <source>
        <dbReference type="EMBL" id="KAJ8971715.1"/>
    </source>
</evidence>
<organism evidence="3 4">
    <name type="scientific">Molorchus minor</name>
    <dbReference type="NCBI Taxonomy" id="1323400"/>
    <lineage>
        <taxon>Eukaryota</taxon>
        <taxon>Metazoa</taxon>
        <taxon>Ecdysozoa</taxon>
        <taxon>Arthropoda</taxon>
        <taxon>Hexapoda</taxon>
        <taxon>Insecta</taxon>
        <taxon>Pterygota</taxon>
        <taxon>Neoptera</taxon>
        <taxon>Endopterygota</taxon>
        <taxon>Coleoptera</taxon>
        <taxon>Polyphaga</taxon>
        <taxon>Cucujiformia</taxon>
        <taxon>Chrysomeloidea</taxon>
        <taxon>Cerambycidae</taxon>
        <taxon>Lamiinae</taxon>
        <taxon>Monochamini</taxon>
        <taxon>Molorchus</taxon>
    </lineage>
</organism>
<feature type="domain" description="C2H2-type" evidence="2">
    <location>
        <begin position="24"/>
        <end position="46"/>
    </location>
</feature>
<proteinExistence type="predicted"/>
<gene>
    <name evidence="3" type="ORF">NQ317_006017</name>
</gene>
<protein>
    <recommendedName>
        <fullName evidence="2">C2H2-type domain-containing protein</fullName>
    </recommendedName>
</protein>
<dbReference type="Gene3D" id="3.30.160.60">
    <property type="entry name" value="Classic Zinc Finger"/>
    <property type="match status" value="1"/>
</dbReference>
<sequence length="478" mass="55868">MRLHPDKVTEIVPRVYKNTKNFRFTCGFCSRNFNSKNHLNYHLKSHGVTQGNVTLNQQKCPLCDYCDPLKKQLIIHFQEIHNIEIVLESRDFPSRSVFDEWKSILEEENSCKFIKQFSKSLSNGTLTEYICHRSGKFISKGKGLRRLKTQGSNKINGFCPAKIRLVEDDERKCSVRFISKHVGHTNDLSHVTLTADERQVIASKIISNVSFDNIINEIQTSATDDIKRIHLITRKDLHNIKQEYSVNSSSAVKHSQNALGGFDIDTWINQLGQTTDCVLYYKSQQDLDVEHIELKSEDFILIIMNEGQCDILKRYASNCIYIDGISSSNGSNFDLITLMVFDDMLQVFPCAFLITNRMDEEVLKMFFRCIRQRTACLTSRIFLSDASDSFYNAWRQIMGETRYNLYCTWHLDKAWQQNLRVIESKARQRRIKVHLKKMLGEFYNEMLEDPETLEFALYFDYYMKLQKLGKLLPINMWH</sequence>
<accession>A0ABQ9J2L7</accession>
<evidence type="ECO:0000259" key="2">
    <source>
        <dbReference type="PROSITE" id="PS50157"/>
    </source>
</evidence>
<dbReference type="SUPFAM" id="SSF57667">
    <property type="entry name" value="beta-beta-alpha zinc fingers"/>
    <property type="match status" value="1"/>
</dbReference>
<dbReference type="Proteomes" id="UP001162164">
    <property type="component" value="Unassembled WGS sequence"/>
</dbReference>
<keyword evidence="1" id="KW-0863">Zinc-finger</keyword>
<keyword evidence="1" id="KW-0479">Metal-binding</keyword>
<keyword evidence="1" id="KW-0862">Zinc</keyword>
<evidence type="ECO:0000256" key="1">
    <source>
        <dbReference type="PROSITE-ProRule" id="PRU00042"/>
    </source>
</evidence>
<dbReference type="PANTHER" id="PTHR33936">
    <property type="entry name" value="PROTEIN CBG17840"/>
    <property type="match status" value="1"/>
</dbReference>
<keyword evidence="4" id="KW-1185">Reference proteome</keyword>
<dbReference type="PANTHER" id="PTHR33936:SF24">
    <property type="entry name" value="C2H2-TYPE DOMAIN-CONTAINING PROTEIN"/>
    <property type="match status" value="1"/>
</dbReference>
<reference evidence="3" key="1">
    <citation type="journal article" date="2023" name="Insect Mol. Biol.">
        <title>Genome sequencing provides insights into the evolution of gene families encoding plant cell wall-degrading enzymes in longhorned beetles.</title>
        <authorList>
            <person name="Shin N.R."/>
            <person name="Okamura Y."/>
            <person name="Kirsch R."/>
            <person name="Pauchet Y."/>
        </authorList>
    </citation>
    <scope>NUCLEOTIDE SEQUENCE</scope>
    <source>
        <strain evidence="3">MMC_N1</strain>
    </source>
</reference>
<dbReference type="InterPro" id="IPR052797">
    <property type="entry name" value="RegFact_GeneExpr_CellDeath"/>
</dbReference>
<dbReference type="InterPro" id="IPR013087">
    <property type="entry name" value="Znf_C2H2_type"/>
</dbReference>
<dbReference type="InterPro" id="IPR036236">
    <property type="entry name" value="Znf_C2H2_sf"/>
</dbReference>